<gene>
    <name evidence="2" type="ORF">EVAR_98737_1</name>
</gene>
<dbReference type="EMBL" id="BGZK01001421">
    <property type="protein sequence ID" value="GBP79597.1"/>
    <property type="molecule type" value="Genomic_DNA"/>
</dbReference>
<evidence type="ECO:0000313" key="2">
    <source>
        <dbReference type="EMBL" id="GBP79597.1"/>
    </source>
</evidence>
<accession>A0A4C1YYW8</accession>
<keyword evidence="3" id="KW-1185">Reference proteome</keyword>
<dbReference type="Proteomes" id="UP000299102">
    <property type="component" value="Unassembled WGS sequence"/>
</dbReference>
<feature type="region of interest" description="Disordered" evidence="1">
    <location>
        <begin position="43"/>
        <end position="68"/>
    </location>
</feature>
<reference evidence="2 3" key="1">
    <citation type="journal article" date="2019" name="Commun. Biol.">
        <title>The bagworm genome reveals a unique fibroin gene that provides high tensile strength.</title>
        <authorList>
            <person name="Kono N."/>
            <person name="Nakamura H."/>
            <person name="Ohtoshi R."/>
            <person name="Tomita M."/>
            <person name="Numata K."/>
            <person name="Arakawa K."/>
        </authorList>
    </citation>
    <scope>NUCLEOTIDE SEQUENCE [LARGE SCALE GENOMIC DNA]</scope>
</reference>
<comment type="caution">
    <text evidence="2">The sequence shown here is derived from an EMBL/GenBank/DDBJ whole genome shotgun (WGS) entry which is preliminary data.</text>
</comment>
<protein>
    <submittedName>
        <fullName evidence="2">Uncharacterized protein</fullName>
    </submittedName>
</protein>
<evidence type="ECO:0000313" key="3">
    <source>
        <dbReference type="Proteomes" id="UP000299102"/>
    </source>
</evidence>
<organism evidence="2 3">
    <name type="scientific">Eumeta variegata</name>
    <name type="common">Bagworm moth</name>
    <name type="synonym">Eumeta japonica</name>
    <dbReference type="NCBI Taxonomy" id="151549"/>
    <lineage>
        <taxon>Eukaryota</taxon>
        <taxon>Metazoa</taxon>
        <taxon>Ecdysozoa</taxon>
        <taxon>Arthropoda</taxon>
        <taxon>Hexapoda</taxon>
        <taxon>Insecta</taxon>
        <taxon>Pterygota</taxon>
        <taxon>Neoptera</taxon>
        <taxon>Endopterygota</taxon>
        <taxon>Lepidoptera</taxon>
        <taxon>Glossata</taxon>
        <taxon>Ditrysia</taxon>
        <taxon>Tineoidea</taxon>
        <taxon>Psychidae</taxon>
        <taxon>Oiketicinae</taxon>
        <taxon>Eumeta</taxon>
    </lineage>
</organism>
<name>A0A4C1YYW8_EUMVA</name>
<proteinExistence type="predicted"/>
<dbReference type="AlphaFoldDB" id="A0A4C1YYW8"/>
<evidence type="ECO:0000256" key="1">
    <source>
        <dbReference type="SAM" id="MobiDB-lite"/>
    </source>
</evidence>
<sequence length="144" mass="16202">MCQPKTLLFGVDEDAAGDRFSIGKRQRRDYAMSDFRSLTNRQMPGEMVTDIVGGNHRSSTTRRDSRPRVSRANFKFSRGFENGTILRPGALFGDNGTGISSEKCSHIYQGVRSVKTTDRCALNRQYDMQSCTGQYVKGSLKLYQ</sequence>